<dbReference type="AlphaFoldDB" id="A0A815CCT7"/>
<dbReference type="PROSITE" id="PS50082">
    <property type="entry name" value="WD_REPEATS_2"/>
    <property type="match status" value="1"/>
</dbReference>
<name>A0A815CCT7_ADIRI</name>
<comment type="caution">
    <text evidence="5">The sequence shown here is derived from an EMBL/GenBank/DDBJ whole genome shotgun (WGS) entry which is preliminary data.</text>
</comment>
<gene>
    <name evidence="5" type="ORF">XAT740_LOCUS28054</name>
</gene>
<keyword evidence="1 3" id="KW-0853">WD repeat</keyword>
<dbReference type="Gene3D" id="2.130.10.10">
    <property type="entry name" value="YVTN repeat-like/Quinoprotein amine dehydrogenase"/>
    <property type="match status" value="1"/>
</dbReference>
<evidence type="ECO:0000256" key="3">
    <source>
        <dbReference type="PROSITE-ProRule" id="PRU00221"/>
    </source>
</evidence>
<dbReference type="Pfam" id="PF21031">
    <property type="entry name" value="WDR54"/>
    <property type="match status" value="1"/>
</dbReference>
<evidence type="ECO:0000259" key="4">
    <source>
        <dbReference type="Pfam" id="PF21031"/>
    </source>
</evidence>
<evidence type="ECO:0000313" key="6">
    <source>
        <dbReference type="Proteomes" id="UP000663828"/>
    </source>
</evidence>
<dbReference type="InterPro" id="IPR036322">
    <property type="entry name" value="WD40_repeat_dom_sf"/>
</dbReference>
<keyword evidence="2" id="KW-0677">Repeat</keyword>
<dbReference type="InterPro" id="IPR051179">
    <property type="entry name" value="WD_repeat_multifunction"/>
</dbReference>
<keyword evidence="6" id="KW-1185">Reference proteome</keyword>
<feature type="repeat" description="WD" evidence="3">
    <location>
        <begin position="193"/>
        <end position="232"/>
    </location>
</feature>
<dbReference type="InterPro" id="IPR001680">
    <property type="entry name" value="WD40_rpt"/>
</dbReference>
<feature type="domain" description="WD repeat-containing protein 54 beta-propeller" evidence="4">
    <location>
        <begin position="9"/>
        <end position="351"/>
    </location>
</feature>
<evidence type="ECO:0000256" key="2">
    <source>
        <dbReference type="ARBA" id="ARBA00022737"/>
    </source>
</evidence>
<sequence length="356" mass="38797">MPLSYTKSSQSISVKWSASHFPNNLTVLRSAKSRVATYGVSHKSGFAMATVSEDGKKQIHGQVITRAIGTDNTPVADNDARFIAHVVQAAFISLPVRSILVLACTKSVQIYDPEGTANLHIHMLDKTPPGRIEASTYSRGIVGISQNLLCVENRHTSIMRNSDPYISAGIHNGDILVFNIPPKGTNIFLKETLSGHQYGITGLVANDEYLVSSDTTGMILIWNIGTMSQISNIQPTSTEGITSLAMWKNCIIASYANGMIQIFDVENAQIVGSITAHSRCINAIDCNDEGLVASVSDDCYVRVWQLTGDAEDLQIYHKCNHQIENSQLVGVKFLHLSQADIAISMYDSNEVIVLRA</sequence>
<evidence type="ECO:0000256" key="1">
    <source>
        <dbReference type="ARBA" id="ARBA00022574"/>
    </source>
</evidence>
<dbReference type="PANTHER" id="PTHR19857:SF21">
    <property type="entry name" value="ANAPHASE-PROMOTING COMPLEX SUBUNIT 4 WD40 DOMAIN-CONTAINING PROTEIN"/>
    <property type="match status" value="1"/>
</dbReference>
<dbReference type="InterPro" id="IPR049546">
    <property type="entry name" value="WDR54_beta_prop"/>
</dbReference>
<dbReference type="SMART" id="SM00320">
    <property type="entry name" value="WD40"/>
    <property type="match status" value="3"/>
</dbReference>
<proteinExistence type="predicted"/>
<dbReference type="PANTHER" id="PTHR19857">
    <property type="entry name" value="MITOCHONDRIAL DIVISION PROTEIN 1-RELATED"/>
    <property type="match status" value="1"/>
</dbReference>
<organism evidence="5 6">
    <name type="scientific">Adineta ricciae</name>
    <name type="common">Rotifer</name>
    <dbReference type="NCBI Taxonomy" id="249248"/>
    <lineage>
        <taxon>Eukaryota</taxon>
        <taxon>Metazoa</taxon>
        <taxon>Spiralia</taxon>
        <taxon>Gnathifera</taxon>
        <taxon>Rotifera</taxon>
        <taxon>Eurotatoria</taxon>
        <taxon>Bdelloidea</taxon>
        <taxon>Adinetida</taxon>
        <taxon>Adinetidae</taxon>
        <taxon>Adineta</taxon>
    </lineage>
</organism>
<dbReference type="EMBL" id="CAJNOR010002377">
    <property type="protein sequence ID" value="CAF1285580.1"/>
    <property type="molecule type" value="Genomic_DNA"/>
</dbReference>
<dbReference type="Proteomes" id="UP000663828">
    <property type="component" value="Unassembled WGS sequence"/>
</dbReference>
<dbReference type="SUPFAM" id="SSF50978">
    <property type="entry name" value="WD40 repeat-like"/>
    <property type="match status" value="1"/>
</dbReference>
<dbReference type="InterPro" id="IPR015943">
    <property type="entry name" value="WD40/YVTN_repeat-like_dom_sf"/>
</dbReference>
<evidence type="ECO:0000313" key="5">
    <source>
        <dbReference type="EMBL" id="CAF1285580.1"/>
    </source>
</evidence>
<accession>A0A815CCT7</accession>
<reference evidence="5" key="1">
    <citation type="submission" date="2021-02" db="EMBL/GenBank/DDBJ databases">
        <authorList>
            <person name="Nowell W R."/>
        </authorList>
    </citation>
    <scope>NUCLEOTIDE SEQUENCE</scope>
</reference>
<protein>
    <recommendedName>
        <fullName evidence="4">WD repeat-containing protein 54 beta-propeller domain-containing protein</fullName>
    </recommendedName>
</protein>